<evidence type="ECO:0000256" key="1">
    <source>
        <dbReference type="ARBA" id="ARBA00004496"/>
    </source>
</evidence>
<reference evidence="3 4" key="1">
    <citation type="submission" date="2017-03" db="EMBL/GenBank/DDBJ databases">
        <authorList>
            <person name="Afonso C.L."/>
            <person name="Miller P.J."/>
            <person name="Scott M.A."/>
            <person name="Spackman E."/>
            <person name="Goraichik I."/>
            <person name="Dimitrov K.M."/>
            <person name="Suarez D.L."/>
            <person name="Swayne D.E."/>
        </authorList>
    </citation>
    <scope>NUCLEOTIDE SEQUENCE [LARGE SCALE GENOMIC DNA]</scope>
    <source>
        <strain evidence="3 4">CECT 7745</strain>
    </source>
</reference>
<dbReference type="InterPro" id="IPR036390">
    <property type="entry name" value="WH_DNA-bd_sf"/>
</dbReference>
<keyword evidence="4" id="KW-1185">Reference proteome</keyword>
<dbReference type="PANTHER" id="PTHR33164">
    <property type="entry name" value="TRANSCRIPTIONAL REGULATOR, MARR FAMILY"/>
    <property type="match status" value="1"/>
</dbReference>
<feature type="domain" description="HTH marR-type" evidence="2">
    <location>
        <begin position="23"/>
        <end position="153"/>
    </location>
</feature>
<dbReference type="InterPro" id="IPR039422">
    <property type="entry name" value="MarR/SlyA-like"/>
</dbReference>
<dbReference type="Pfam" id="PF01047">
    <property type="entry name" value="MarR"/>
    <property type="match status" value="1"/>
</dbReference>
<evidence type="ECO:0000259" key="2">
    <source>
        <dbReference type="PROSITE" id="PS50995"/>
    </source>
</evidence>
<name>A0A1X7BTG3_9RHOB</name>
<dbReference type="Gene3D" id="1.10.10.10">
    <property type="entry name" value="Winged helix-like DNA-binding domain superfamily/Winged helix DNA-binding domain"/>
    <property type="match status" value="1"/>
</dbReference>
<evidence type="ECO:0000313" key="4">
    <source>
        <dbReference type="Proteomes" id="UP000193224"/>
    </source>
</evidence>
<evidence type="ECO:0000313" key="3">
    <source>
        <dbReference type="EMBL" id="SMC12790.1"/>
    </source>
</evidence>
<dbReference type="SUPFAM" id="SSF46785">
    <property type="entry name" value="Winged helix' DNA-binding domain"/>
    <property type="match status" value="1"/>
</dbReference>
<dbReference type="InterPro" id="IPR000835">
    <property type="entry name" value="HTH_MarR-typ"/>
</dbReference>
<comment type="subcellular location">
    <subcellularLocation>
        <location evidence="1">Cytoplasm</location>
    </subcellularLocation>
</comment>
<dbReference type="SMART" id="SM00347">
    <property type="entry name" value="HTH_MARR"/>
    <property type="match status" value="1"/>
</dbReference>
<dbReference type="EMBL" id="FWXB01000009">
    <property type="protein sequence ID" value="SMC12790.1"/>
    <property type="molecule type" value="Genomic_DNA"/>
</dbReference>
<dbReference type="AlphaFoldDB" id="A0A1X7BTG3"/>
<dbReference type="RefSeq" id="WP_244900054.1">
    <property type="nucleotide sequence ID" value="NZ_FWXB01000009.1"/>
</dbReference>
<protein>
    <submittedName>
        <fullName evidence="3">HTH-type transcriptional regulator SarZ</fullName>
    </submittedName>
</protein>
<accession>A0A1X7BTG3</accession>
<dbReference type="GO" id="GO:0003700">
    <property type="term" value="F:DNA-binding transcription factor activity"/>
    <property type="evidence" value="ECO:0007669"/>
    <property type="project" value="InterPro"/>
</dbReference>
<sequence length="160" mass="17768">MKESRKPLSEQTKSAGKPSVRLDNQLCFALYAASHSVEQHYQTLLKAQGLTYSQYLVLMALAEDDAVSITSLAGRLEVSKATMTLLLRRLEEKGLLLREFREGDERQKIVSLTDAGRSIWTKSCSVSSEVFDRLGLSETEADTVIRLCRQIAASKAKNAT</sequence>
<proteinExistence type="predicted"/>
<dbReference type="PROSITE" id="PS50995">
    <property type="entry name" value="HTH_MARR_2"/>
    <property type="match status" value="1"/>
</dbReference>
<dbReference type="PRINTS" id="PR00598">
    <property type="entry name" value="HTHMARR"/>
</dbReference>
<dbReference type="GO" id="GO:0006950">
    <property type="term" value="P:response to stress"/>
    <property type="evidence" value="ECO:0007669"/>
    <property type="project" value="TreeGrafter"/>
</dbReference>
<dbReference type="Proteomes" id="UP000193224">
    <property type="component" value="Unassembled WGS sequence"/>
</dbReference>
<organism evidence="3 4">
    <name type="scientific">Roseovarius aestuarii</name>
    <dbReference type="NCBI Taxonomy" id="475083"/>
    <lineage>
        <taxon>Bacteria</taxon>
        <taxon>Pseudomonadati</taxon>
        <taxon>Pseudomonadota</taxon>
        <taxon>Alphaproteobacteria</taxon>
        <taxon>Rhodobacterales</taxon>
        <taxon>Roseobacteraceae</taxon>
        <taxon>Roseovarius</taxon>
    </lineage>
</organism>
<dbReference type="GO" id="GO:0005737">
    <property type="term" value="C:cytoplasm"/>
    <property type="evidence" value="ECO:0007669"/>
    <property type="project" value="UniProtKB-SubCell"/>
</dbReference>
<dbReference type="PANTHER" id="PTHR33164:SF5">
    <property type="entry name" value="ORGANIC HYDROPEROXIDE RESISTANCE TRANSCRIPTIONAL REGULATOR"/>
    <property type="match status" value="1"/>
</dbReference>
<gene>
    <name evidence="3" type="primary">sarZ</name>
    <name evidence="3" type="ORF">ROA7745_02622</name>
</gene>
<dbReference type="InterPro" id="IPR036388">
    <property type="entry name" value="WH-like_DNA-bd_sf"/>
</dbReference>